<dbReference type="GO" id="GO:0005634">
    <property type="term" value="C:nucleus"/>
    <property type="evidence" value="ECO:0007669"/>
    <property type="project" value="UniProtKB-SubCell"/>
</dbReference>
<feature type="compositionally biased region" description="Pro residues" evidence="5">
    <location>
        <begin position="9"/>
        <end position="19"/>
    </location>
</feature>
<organism evidence="6 7">
    <name type="scientific">Ananas comosus</name>
    <name type="common">Pineapple</name>
    <name type="synonym">Ananas ananas</name>
    <dbReference type="NCBI Taxonomy" id="4615"/>
    <lineage>
        <taxon>Eukaryota</taxon>
        <taxon>Viridiplantae</taxon>
        <taxon>Streptophyta</taxon>
        <taxon>Embryophyta</taxon>
        <taxon>Tracheophyta</taxon>
        <taxon>Spermatophyta</taxon>
        <taxon>Magnoliopsida</taxon>
        <taxon>Liliopsida</taxon>
        <taxon>Poales</taxon>
        <taxon>Bromeliaceae</taxon>
        <taxon>Bromelioideae</taxon>
        <taxon>Ananas</taxon>
    </lineage>
</organism>
<evidence type="ECO:0000313" key="7">
    <source>
        <dbReference type="RefSeq" id="XP_020098406.1"/>
    </source>
</evidence>
<keyword evidence="2" id="KW-0805">Transcription regulation</keyword>
<feature type="compositionally biased region" description="Pro residues" evidence="5">
    <location>
        <begin position="45"/>
        <end position="55"/>
    </location>
</feature>
<accession>A0A6P5FQ33</accession>
<keyword evidence="3" id="KW-0804">Transcription</keyword>
<dbReference type="InterPro" id="IPR044660">
    <property type="entry name" value="IBH1-like"/>
</dbReference>
<evidence type="ECO:0000256" key="2">
    <source>
        <dbReference type="ARBA" id="ARBA00023015"/>
    </source>
</evidence>
<feature type="region of interest" description="Disordered" evidence="5">
    <location>
        <begin position="1"/>
        <end position="100"/>
    </location>
</feature>
<dbReference type="Gramene" id="Aco005347.1.mrna1">
    <property type="protein sequence ID" value="Aco005347.1.mrna1.cds1"/>
    <property type="gene ID" value="Aco005347.1.path1"/>
</dbReference>
<gene>
    <name evidence="7" type="primary">LOC109717143</name>
</gene>
<keyword evidence="6" id="KW-1185">Reference proteome</keyword>
<dbReference type="RefSeq" id="XP_020098406.1">
    <property type="nucleotide sequence ID" value="XM_020242817.1"/>
</dbReference>
<reference evidence="6" key="1">
    <citation type="journal article" date="2015" name="Nat. Genet.">
        <title>The pineapple genome and the evolution of CAM photosynthesis.</title>
        <authorList>
            <person name="Ming R."/>
            <person name="VanBuren R."/>
            <person name="Wai C.M."/>
            <person name="Tang H."/>
            <person name="Schatz M.C."/>
            <person name="Bowers J.E."/>
            <person name="Lyons E."/>
            <person name="Wang M.L."/>
            <person name="Chen J."/>
            <person name="Biggers E."/>
            <person name="Zhang J."/>
            <person name="Huang L."/>
            <person name="Zhang L."/>
            <person name="Miao W."/>
            <person name="Zhang J."/>
            <person name="Ye Z."/>
            <person name="Miao C."/>
            <person name="Lin Z."/>
            <person name="Wang H."/>
            <person name="Zhou H."/>
            <person name="Yim W.C."/>
            <person name="Priest H.D."/>
            <person name="Zheng C."/>
            <person name="Woodhouse M."/>
            <person name="Edger P.P."/>
            <person name="Guyot R."/>
            <person name="Guo H.B."/>
            <person name="Guo H."/>
            <person name="Zheng G."/>
            <person name="Singh R."/>
            <person name="Sharma A."/>
            <person name="Min X."/>
            <person name="Zheng Y."/>
            <person name="Lee H."/>
            <person name="Gurtowski J."/>
            <person name="Sedlazeck F.J."/>
            <person name="Harkess A."/>
            <person name="McKain M.R."/>
            <person name="Liao Z."/>
            <person name="Fang J."/>
            <person name="Liu J."/>
            <person name="Zhang X."/>
            <person name="Zhang Q."/>
            <person name="Hu W."/>
            <person name="Qin Y."/>
            <person name="Wang K."/>
            <person name="Chen L.Y."/>
            <person name="Shirley N."/>
            <person name="Lin Y.R."/>
            <person name="Liu L.Y."/>
            <person name="Hernandez A.G."/>
            <person name="Wright C.L."/>
            <person name="Bulone V."/>
            <person name="Tuskan G.A."/>
            <person name="Heath K."/>
            <person name="Zee F."/>
            <person name="Moore P.H."/>
            <person name="Sunkar R."/>
            <person name="Leebens-Mack J.H."/>
            <person name="Mockler T."/>
            <person name="Bennetzen J.L."/>
            <person name="Freeling M."/>
            <person name="Sankoff D."/>
            <person name="Paterson A.H."/>
            <person name="Zhu X."/>
            <person name="Yang X."/>
            <person name="Smith J.A."/>
            <person name="Cushman J.C."/>
            <person name="Paull R.E."/>
            <person name="Yu Q."/>
        </authorList>
    </citation>
    <scope>NUCLEOTIDE SEQUENCE [LARGE SCALE GENOMIC DNA]</scope>
    <source>
        <strain evidence="6">cv. F153</strain>
    </source>
</reference>
<evidence type="ECO:0000256" key="5">
    <source>
        <dbReference type="SAM" id="MobiDB-lite"/>
    </source>
</evidence>
<dbReference type="OrthoDB" id="1363133at2759"/>
<feature type="compositionally biased region" description="Basic residues" evidence="5">
    <location>
        <begin position="34"/>
        <end position="44"/>
    </location>
</feature>
<dbReference type="PANTHER" id="PTHR33124">
    <property type="entry name" value="TRANSCRIPTION FACTOR IBH1-LIKE 1"/>
    <property type="match status" value="1"/>
</dbReference>
<evidence type="ECO:0000256" key="4">
    <source>
        <dbReference type="ARBA" id="ARBA00023242"/>
    </source>
</evidence>
<evidence type="ECO:0000313" key="6">
    <source>
        <dbReference type="Proteomes" id="UP000515123"/>
    </source>
</evidence>
<feature type="region of interest" description="Disordered" evidence="5">
    <location>
        <begin position="150"/>
        <end position="171"/>
    </location>
</feature>
<evidence type="ECO:0000256" key="3">
    <source>
        <dbReference type="ARBA" id="ARBA00023163"/>
    </source>
</evidence>
<dbReference type="PANTHER" id="PTHR33124:SF105">
    <property type="entry name" value="OS01G0630300 PROTEIN"/>
    <property type="match status" value="1"/>
</dbReference>
<feature type="compositionally biased region" description="Low complexity" evidence="5">
    <location>
        <begin position="155"/>
        <end position="171"/>
    </location>
</feature>
<dbReference type="CDD" id="cd11444">
    <property type="entry name" value="bHLH_AtIBH1_like"/>
    <property type="match status" value="1"/>
</dbReference>
<name>A0A6P5FQ33_ANACO</name>
<sequence>MGYHTELPNPTPRPPPPLSPLLHPAATLIARPPHQARRRPRPRPRPPPPPPPTPPPRRRPAHGSKPFEAAEIARRAAAANDDGGEGEKRGEEVEEEGVEERVRALRRLVPGGEGMGVETLFEETADYIEALQGQVSAMRALASLLHGLEREETESSTTTTTTTTTTNTMGV</sequence>
<dbReference type="InterPro" id="IPR044549">
    <property type="entry name" value="bHLH_AtIBH1-like"/>
</dbReference>
<dbReference type="AlphaFoldDB" id="A0A6P5FQ33"/>
<evidence type="ECO:0000256" key="1">
    <source>
        <dbReference type="ARBA" id="ARBA00004123"/>
    </source>
</evidence>
<dbReference type="GeneID" id="109717143"/>
<protein>
    <submittedName>
        <fullName evidence="7">Transcription factor IBH1-like</fullName>
    </submittedName>
</protein>
<dbReference type="Proteomes" id="UP000515123">
    <property type="component" value="Linkage group 11"/>
</dbReference>
<proteinExistence type="predicted"/>
<keyword evidence="4" id="KW-0539">Nucleus</keyword>
<comment type="subcellular location">
    <subcellularLocation>
        <location evidence="1">Nucleus</location>
    </subcellularLocation>
</comment>
<reference evidence="7" key="2">
    <citation type="submission" date="2025-08" db="UniProtKB">
        <authorList>
            <consortium name="RefSeq"/>
        </authorList>
    </citation>
    <scope>IDENTIFICATION</scope>
    <source>
        <tissue evidence="7">Leaf</tissue>
    </source>
</reference>
<dbReference type="GO" id="GO:0006355">
    <property type="term" value="P:regulation of DNA-templated transcription"/>
    <property type="evidence" value="ECO:0007669"/>
    <property type="project" value="InterPro"/>
</dbReference>